<keyword evidence="3" id="KW-1185">Reference proteome</keyword>
<evidence type="ECO:0000313" key="2">
    <source>
        <dbReference type="EMBL" id="MEQ2179423.1"/>
    </source>
</evidence>
<evidence type="ECO:0000256" key="1">
    <source>
        <dbReference type="SAM" id="SignalP"/>
    </source>
</evidence>
<organism evidence="2 3">
    <name type="scientific">Goodea atripinnis</name>
    <dbReference type="NCBI Taxonomy" id="208336"/>
    <lineage>
        <taxon>Eukaryota</taxon>
        <taxon>Metazoa</taxon>
        <taxon>Chordata</taxon>
        <taxon>Craniata</taxon>
        <taxon>Vertebrata</taxon>
        <taxon>Euteleostomi</taxon>
        <taxon>Actinopterygii</taxon>
        <taxon>Neopterygii</taxon>
        <taxon>Teleostei</taxon>
        <taxon>Neoteleostei</taxon>
        <taxon>Acanthomorphata</taxon>
        <taxon>Ovalentaria</taxon>
        <taxon>Atherinomorphae</taxon>
        <taxon>Cyprinodontiformes</taxon>
        <taxon>Goodeidae</taxon>
        <taxon>Goodea</taxon>
    </lineage>
</organism>
<keyword evidence="1" id="KW-0732">Signal</keyword>
<proteinExistence type="predicted"/>
<dbReference type="EMBL" id="JAHRIO010062799">
    <property type="protein sequence ID" value="MEQ2179423.1"/>
    <property type="molecule type" value="Genomic_DNA"/>
</dbReference>
<name>A0ABV0P7J9_9TELE</name>
<accession>A0ABV0P7J9</accession>
<reference evidence="2 3" key="1">
    <citation type="submission" date="2021-06" db="EMBL/GenBank/DDBJ databases">
        <authorList>
            <person name="Palmer J.M."/>
        </authorList>
    </citation>
    <scope>NUCLEOTIDE SEQUENCE [LARGE SCALE GENOMIC DNA]</scope>
    <source>
        <strain evidence="2 3">GA_2019</strain>
        <tissue evidence="2">Muscle</tissue>
    </source>
</reference>
<sequence length="103" mass="11773">MWLIMRCAFLWISLHPPGGAFAESEKNKTGGTLSNTDIETEKVCDEALLRLFNSDTEEDDFSGFIGRRTMNKPINNFSELFDQHFHFYATGTIRKLISSVMFS</sequence>
<dbReference type="Proteomes" id="UP001476798">
    <property type="component" value="Unassembled WGS sequence"/>
</dbReference>
<protein>
    <submittedName>
        <fullName evidence="2">Uncharacterized protein</fullName>
    </submittedName>
</protein>
<feature type="chain" id="PRO_5047339624" evidence="1">
    <location>
        <begin position="23"/>
        <end position="103"/>
    </location>
</feature>
<feature type="signal peptide" evidence="1">
    <location>
        <begin position="1"/>
        <end position="22"/>
    </location>
</feature>
<gene>
    <name evidence="2" type="ORF">GOODEAATRI_024803</name>
</gene>
<evidence type="ECO:0000313" key="3">
    <source>
        <dbReference type="Proteomes" id="UP001476798"/>
    </source>
</evidence>
<comment type="caution">
    <text evidence="2">The sequence shown here is derived from an EMBL/GenBank/DDBJ whole genome shotgun (WGS) entry which is preliminary data.</text>
</comment>